<feature type="domain" description="4Fe-4S ferredoxin-type" evidence="5">
    <location>
        <begin position="201"/>
        <end position="230"/>
    </location>
</feature>
<dbReference type="InterPro" id="IPR017896">
    <property type="entry name" value="4Fe4S_Fe-S-bd"/>
</dbReference>
<dbReference type="PANTHER" id="PTHR43687:SF1">
    <property type="entry name" value="FERREDOXIN III"/>
    <property type="match status" value="1"/>
</dbReference>
<evidence type="ECO:0000256" key="3">
    <source>
        <dbReference type="ARBA" id="ARBA00023004"/>
    </source>
</evidence>
<dbReference type="Proteomes" id="UP000824112">
    <property type="component" value="Unassembled WGS sequence"/>
</dbReference>
<dbReference type="InterPro" id="IPR017900">
    <property type="entry name" value="4Fe4S_Fe_S_CS"/>
</dbReference>
<protein>
    <submittedName>
        <fullName evidence="6">4Fe-4S binding protein</fullName>
    </submittedName>
</protein>
<dbReference type="EMBL" id="DVNA01000060">
    <property type="protein sequence ID" value="HIU54713.1"/>
    <property type="molecule type" value="Genomic_DNA"/>
</dbReference>
<dbReference type="PROSITE" id="PS00198">
    <property type="entry name" value="4FE4S_FER_1"/>
    <property type="match status" value="1"/>
</dbReference>
<keyword evidence="4" id="KW-0411">Iron-sulfur</keyword>
<reference evidence="6" key="2">
    <citation type="journal article" date="2021" name="PeerJ">
        <title>Extensive microbial diversity within the chicken gut microbiome revealed by metagenomics and culture.</title>
        <authorList>
            <person name="Gilroy R."/>
            <person name="Ravi A."/>
            <person name="Getino M."/>
            <person name="Pursley I."/>
            <person name="Horton D.L."/>
            <person name="Alikhan N.F."/>
            <person name="Baker D."/>
            <person name="Gharbi K."/>
            <person name="Hall N."/>
            <person name="Watson M."/>
            <person name="Adriaenssens E.M."/>
            <person name="Foster-Nyarko E."/>
            <person name="Jarju S."/>
            <person name="Secka A."/>
            <person name="Antonio M."/>
            <person name="Oren A."/>
            <person name="Chaudhuri R.R."/>
            <person name="La Ragione R."/>
            <person name="Hildebrand F."/>
            <person name="Pallen M.J."/>
        </authorList>
    </citation>
    <scope>NUCLEOTIDE SEQUENCE</scope>
    <source>
        <strain evidence="6">CHK158-818</strain>
    </source>
</reference>
<reference evidence="6" key="1">
    <citation type="submission" date="2020-10" db="EMBL/GenBank/DDBJ databases">
        <authorList>
            <person name="Gilroy R."/>
        </authorList>
    </citation>
    <scope>NUCLEOTIDE SEQUENCE</scope>
    <source>
        <strain evidence="6">CHK158-818</strain>
    </source>
</reference>
<dbReference type="SUPFAM" id="SSF52218">
    <property type="entry name" value="Flavoproteins"/>
    <property type="match status" value="1"/>
</dbReference>
<dbReference type="InterPro" id="IPR029039">
    <property type="entry name" value="Flavoprotein-like_sf"/>
</dbReference>
<evidence type="ECO:0000256" key="1">
    <source>
        <dbReference type="ARBA" id="ARBA00022485"/>
    </source>
</evidence>
<evidence type="ECO:0000313" key="7">
    <source>
        <dbReference type="Proteomes" id="UP000824112"/>
    </source>
</evidence>
<evidence type="ECO:0000259" key="5">
    <source>
        <dbReference type="PROSITE" id="PS51379"/>
    </source>
</evidence>
<evidence type="ECO:0000256" key="4">
    <source>
        <dbReference type="ARBA" id="ARBA00023014"/>
    </source>
</evidence>
<keyword evidence="1" id="KW-0004">4Fe-4S</keyword>
<keyword evidence="2" id="KW-0479">Metal-binding</keyword>
<dbReference type="Gene3D" id="3.40.50.360">
    <property type="match status" value="1"/>
</dbReference>
<dbReference type="GO" id="GO:0051539">
    <property type="term" value="F:4 iron, 4 sulfur cluster binding"/>
    <property type="evidence" value="ECO:0007669"/>
    <property type="project" value="UniProtKB-KW"/>
</dbReference>
<dbReference type="InterPro" id="IPR050572">
    <property type="entry name" value="Fe-S_Ferredoxin"/>
</dbReference>
<proteinExistence type="predicted"/>
<dbReference type="GO" id="GO:0046872">
    <property type="term" value="F:metal ion binding"/>
    <property type="evidence" value="ECO:0007669"/>
    <property type="project" value="UniProtKB-KW"/>
</dbReference>
<dbReference type="PANTHER" id="PTHR43687">
    <property type="entry name" value="ADENYLYLSULFATE REDUCTASE, BETA SUBUNIT"/>
    <property type="match status" value="1"/>
</dbReference>
<dbReference type="SUPFAM" id="SSF54862">
    <property type="entry name" value="4Fe-4S ferredoxins"/>
    <property type="match status" value="1"/>
</dbReference>
<dbReference type="Pfam" id="PF00037">
    <property type="entry name" value="Fer4"/>
    <property type="match status" value="1"/>
</dbReference>
<comment type="caution">
    <text evidence="6">The sequence shown here is derived from an EMBL/GenBank/DDBJ whole genome shotgun (WGS) entry which is preliminary data.</text>
</comment>
<dbReference type="Gene3D" id="3.30.70.20">
    <property type="match status" value="1"/>
</dbReference>
<dbReference type="PROSITE" id="PS51379">
    <property type="entry name" value="4FE4S_FER_2"/>
    <property type="match status" value="2"/>
</dbReference>
<feature type="domain" description="4Fe-4S ferredoxin-type" evidence="5">
    <location>
        <begin position="234"/>
        <end position="258"/>
    </location>
</feature>
<evidence type="ECO:0000313" key="6">
    <source>
        <dbReference type="EMBL" id="HIU54713.1"/>
    </source>
</evidence>
<name>A0A9D1SCN8_9BACT</name>
<gene>
    <name evidence="6" type="ORF">IAB03_02765</name>
</gene>
<evidence type="ECO:0000256" key="2">
    <source>
        <dbReference type="ARBA" id="ARBA00022723"/>
    </source>
</evidence>
<keyword evidence="3" id="KW-0408">Iron</keyword>
<organism evidence="6 7">
    <name type="scientific">Candidatus Gallibacteroides avistercoris</name>
    <dbReference type="NCBI Taxonomy" id="2840833"/>
    <lineage>
        <taxon>Bacteria</taxon>
        <taxon>Pseudomonadati</taxon>
        <taxon>Bacteroidota</taxon>
        <taxon>Bacteroidia</taxon>
        <taxon>Bacteroidales</taxon>
        <taxon>Bacteroidaceae</taxon>
        <taxon>Bacteroidaceae incertae sedis</taxon>
        <taxon>Candidatus Gallibacteroides</taxon>
    </lineage>
</organism>
<dbReference type="AlphaFoldDB" id="A0A9D1SCN8"/>
<sequence>MKIESVCHIYFSPTKTSREIAYAVSRAFPDQPKRDINLTVGAPELQVLKPEELAIIAVPVYGGHIAPIALKRLQNVLGEQTPVVLIAVYGNRSYGNTLVELDAWSRRNGFVPVAAAAFIGEHSYNSSLYPIATGRPDEKDKAAALHLGQKVFAALSSSLSVETFLPIAARKLKSPANDLAMWRFYTAVIIALKIKHVRVPVVPETDPLKCTGCGVCARVCPTGAIDVQHPGLSDPKACIRCCACVKSCPEAARSYQTPFAPILARTMKKRKDPMFVLAGMKGE</sequence>
<accession>A0A9D1SCN8</accession>